<keyword evidence="3 11" id="KW-0808">Transferase</keyword>
<dbReference type="GO" id="GO:0016020">
    <property type="term" value="C:membrane"/>
    <property type="evidence" value="ECO:0007669"/>
    <property type="project" value="UniProtKB-SubCell"/>
</dbReference>
<dbReference type="EMBL" id="CCKQ01002529">
    <property type="protein sequence ID" value="CDW73629.1"/>
    <property type="molecule type" value="Genomic_DNA"/>
</dbReference>
<keyword evidence="4 9" id="KW-0812">Transmembrane</keyword>
<comment type="subcellular location">
    <subcellularLocation>
        <location evidence="1">Membrane</location>
    </subcellularLocation>
</comment>
<accession>A0A077ZVH5</accession>
<dbReference type="GO" id="GO:0016746">
    <property type="term" value="F:acyltransferase activity"/>
    <property type="evidence" value="ECO:0007669"/>
    <property type="project" value="UniProtKB-KW"/>
</dbReference>
<evidence type="ECO:0000313" key="11">
    <source>
        <dbReference type="EMBL" id="CDW73629.1"/>
    </source>
</evidence>
<protein>
    <submittedName>
        <fullName evidence="11">Acyltransferase family protein</fullName>
    </submittedName>
</protein>
<feature type="domain" description="Phospholipid/glycerol acyltransferase" evidence="10">
    <location>
        <begin position="153"/>
        <end position="270"/>
    </location>
</feature>
<organism evidence="11 12">
    <name type="scientific">Stylonychia lemnae</name>
    <name type="common">Ciliate</name>
    <dbReference type="NCBI Taxonomy" id="5949"/>
    <lineage>
        <taxon>Eukaryota</taxon>
        <taxon>Sar</taxon>
        <taxon>Alveolata</taxon>
        <taxon>Ciliophora</taxon>
        <taxon>Intramacronucleata</taxon>
        <taxon>Spirotrichea</taxon>
        <taxon>Stichotrichia</taxon>
        <taxon>Sporadotrichida</taxon>
        <taxon>Oxytrichidae</taxon>
        <taxon>Stylonychinae</taxon>
        <taxon>Stylonychia</taxon>
    </lineage>
</organism>
<dbReference type="GO" id="GO:0006629">
    <property type="term" value="P:lipid metabolic process"/>
    <property type="evidence" value="ECO:0007669"/>
    <property type="project" value="UniProtKB-KW"/>
</dbReference>
<dbReference type="OrthoDB" id="272512at2759"/>
<dbReference type="SUPFAM" id="SSF69593">
    <property type="entry name" value="Glycerol-3-phosphate (1)-acyltransferase"/>
    <property type="match status" value="1"/>
</dbReference>
<dbReference type="AlphaFoldDB" id="A0A077ZVH5"/>
<evidence type="ECO:0000256" key="8">
    <source>
        <dbReference type="ARBA" id="ARBA00023315"/>
    </source>
</evidence>
<dbReference type="OMA" id="HENCDAP"/>
<keyword evidence="5 9" id="KW-1133">Transmembrane helix</keyword>
<feature type="transmembrane region" description="Helical" evidence="9">
    <location>
        <begin position="59"/>
        <end position="86"/>
    </location>
</feature>
<proteinExistence type="inferred from homology"/>
<keyword evidence="6" id="KW-0443">Lipid metabolism</keyword>
<dbReference type="PANTHER" id="PTHR23063">
    <property type="entry name" value="PHOSPHOLIPID ACYLTRANSFERASE"/>
    <property type="match status" value="1"/>
</dbReference>
<dbReference type="Pfam" id="PF01553">
    <property type="entry name" value="Acyltransferase"/>
    <property type="match status" value="1"/>
</dbReference>
<gene>
    <name evidence="11" type="primary">Contig1765.g1910</name>
    <name evidence="11" type="ORF">STYLEM_2614</name>
</gene>
<evidence type="ECO:0000256" key="9">
    <source>
        <dbReference type="SAM" id="Phobius"/>
    </source>
</evidence>
<sequence length="369" mass="43448">MDSILNFVSQPWFIVNAIIAISLLEYALYNVRPIVNSPYEVEERFPAFRRYDRRKWMRWRLYFFALFLPIRFFLGVLNLVCMYIMIRVINYNISSSVPPTARQAALTKYFTIFHMRFQLILVCGMFRFKVMKIHKEYFDVLGPDWKPYKGKPATIVSNHSAWIDILLGCIALDFPRFTSKIGILKWPMVGVMASYPGYGTLFLDRAGSKEERVKLVEMINGLQKEICAKQTTPLIMYPEGCTTNNTEMIQFRRGAFNGMYPVQPVTFKYYSPFFQCSHDILDVFSHIILIMCQPYTYCEIRIMPVFQPNEYFSNFQVREGEEKWAAYARAVRKIMAESIGQRQTDQTLEMKFEYKNILYPNKGNKNKSE</sequence>
<feature type="transmembrane region" description="Helical" evidence="9">
    <location>
        <begin position="12"/>
        <end position="29"/>
    </location>
</feature>
<dbReference type="SMART" id="SM00563">
    <property type="entry name" value="PlsC"/>
    <property type="match status" value="1"/>
</dbReference>
<keyword evidence="12" id="KW-1185">Reference proteome</keyword>
<dbReference type="PANTHER" id="PTHR23063:SF52">
    <property type="entry name" value="LYSOPHOSPHATIDYLCHOLINE ACYLTRANSFERASE"/>
    <property type="match status" value="1"/>
</dbReference>
<evidence type="ECO:0000256" key="3">
    <source>
        <dbReference type="ARBA" id="ARBA00022679"/>
    </source>
</evidence>
<dbReference type="InParanoid" id="A0A077ZVH5"/>
<evidence type="ECO:0000256" key="7">
    <source>
        <dbReference type="ARBA" id="ARBA00023136"/>
    </source>
</evidence>
<evidence type="ECO:0000256" key="2">
    <source>
        <dbReference type="ARBA" id="ARBA00008655"/>
    </source>
</evidence>
<name>A0A077ZVH5_STYLE</name>
<comment type="similarity">
    <text evidence="2">Belongs to the 1-acyl-sn-glycerol-3-phosphate acyltransferase family.</text>
</comment>
<evidence type="ECO:0000256" key="6">
    <source>
        <dbReference type="ARBA" id="ARBA00023098"/>
    </source>
</evidence>
<evidence type="ECO:0000256" key="5">
    <source>
        <dbReference type="ARBA" id="ARBA00022989"/>
    </source>
</evidence>
<evidence type="ECO:0000256" key="1">
    <source>
        <dbReference type="ARBA" id="ARBA00004370"/>
    </source>
</evidence>
<evidence type="ECO:0000256" key="4">
    <source>
        <dbReference type="ARBA" id="ARBA00022692"/>
    </source>
</evidence>
<dbReference type="Proteomes" id="UP000039865">
    <property type="component" value="Unassembled WGS sequence"/>
</dbReference>
<keyword evidence="8 11" id="KW-0012">Acyltransferase</keyword>
<keyword evidence="7 9" id="KW-0472">Membrane</keyword>
<reference evidence="11 12" key="1">
    <citation type="submission" date="2014-06" db="EMBL/GenBank/DDBJ databases">
        <authorList>
            <person name="Swart Estienne"/>
        </authorList>
    </citation>
    <scope>NUCLEOTIDE SEQUENCE [LARGE SCALE GENOMIC DNA]</scope>
    <source>
        <strain evidence="11 12">130c</strain>
    </source>
</reference>
<evidence type="ECO:0000313" key="12">
    <source>
        <dbReference type="Proteomes" id="UP000039865"/>
    </source>
</evidence>
<dbReference type="InterPro" id="IPR002123">
    <property type="entry name" value="Plipid/glycerol_acylTrfase"/>
</dbReference>
<evidence type="ECO:0000259" key="10">
    <source>
        <dbReference type="SMART" id="SM00563"/>
    </source>
</evidence>